<organism evidence="21 22">
    <name type="scientific">Aquirufa rosea</name>
    <dbReference type="NCBI Taxonomy" id="2509241"/>
    <lineage>
        <taxon>Bacteria</taxon>
        <taxon>Pseudomonadati</taxon>
        <taxon>Bacteroidota</taxon>
        <taxon>Cytophagia</taxon>
        <taxon>Cytophagales</taxon>
        <taxon>Flectobacillaceae</taxon>
        <taxon>Aquirufa</taxon>
    </lineage>
</organism>
<dbReference type="GO" id="GO:0009279">
    <property type="term" value="C:cell outer membrane"/>
    <property type="evidence" value="ECO:0007669"/>
    <property type="project" value="UniProtKB-SubCell"/>
</dbReference>
<keyword evidence="8" id="KW-0625">Polysaccharide transport</keyword>
<dbReference type="AlphaFoldDB" id="A0A4Q1C2C7"/>
<dbReference type="PANTHER" id="PTHR33619:SF3">
    <property type="entry name" value="POLYSACCHARIDE EXPORT PROTEIN GFCE-RELATED"/>
    <property type="match status" value="1"/>
</dbReference>
<keyword evidence="14" id="KW-0449">Lipoprotein</keyword>
<dbReference type="Pfam" id="PF22461">
    <property type="entry name" value="SLBB_2"/>
    <property type="match status" value="1"/>
</dbReference>
<dbReference type="InterPro" id="IPR019554">
    <property type="entry name" value="Soluble_ligand-bd"/>
</dbReference>
<keyword evidence="4" id="KW-1134">Transmembrane beta strand</keyword>
<feature type="domain" description="Soluble ligand binding" evidence="19">
    <location>
        <begin position="783"/>
        <end position="824"/>
    </location>
</feature>
<reference evidence="21 22" key="1">
    <citation type="submission" date="2019-01" db="EMBL/GenBank/DDBJ databases">
        <title>Cytophagaceae bacterium strain CAR-16.</title>
        <authorList>
            <person name="Chen W.-M."/>
        </authorList>
    </citation>
    <scope>NUCLEOTIDE SEQUENCE [LARGE SCALE GENOMIC DNA]</scope>
    <source>
        <strain evidence="21 22">CAR-16</strain>
    </source>
</reference>
<evidence type="ECO:0008006" key="23">
    <source>
        <dbReference type="Google" id="ProtNLM"/>
    </source>
</evidence>
<dbReference type="OrthoDB" id="9808948at2"/>
<dbReference type="Proteomes" id="UP000289455">
    <property type="component" value="Unassembled WGS sequence"/>
</dbReference>
<keyword evidence="12" id="KW-0564">Palmitate</keyword>
<evidence type="ECO:0000256" key="1">
    <source>
        <dbReference type="ARBA" id="ARBA00004571"/>
    </source>
</evidence>
<keyword evidence="13" id="KW-0998">Cell outer membrane</keyword>
<feature type="region of interest" description="Disordered" evidence="15">
    <location>
        <begin position="516"/>
        <end position="538"/>
    </location>
</feature>
<evidence type="ECO:0000256" key="11">
    <source>
        <dbReference type="ARBA" id="ARBA00023136"/>
    </source>
</evidence>
<feature type="domain" description="Soluble ligand binding" evidence="19">
    <location>
        <begin position="296"/>
        <end position="340"/>
    </location>
</feature>
<gene>
    <name evidence="21" type="ORF">ESB04_00995</name>
</gene>
<proteinExistence type="inferred from homology"/>
<feature type="domain" description="Soluble ligand binding" evidence="19">
    <location>
        <begin position="663"/>
        <end position="710"/>
    </location>
</feature>
<dbReference type="PANTHER" id="PTHR33619">
    <property type="entry name" value="POLYSACCHARIDE EXPORT PROTEIN GFCE-RELATED"/>
    <property type="match status" value="1"/>
</dbReference>
<dbReference type="Gene3D" id="3.10.560.10">
    <property type="entry name" value="Outer membrane lipoprotein wza domain like"/>
    <property type="match status" value="6"/>
</dbReference>
<feature type="chain" id="PRO_5020948629" description="Capsule biosynthesis protein" evidence="17">
    <location>
        <begin position="22"/>
        <end position="892"/>
    </location>
</feature>
<feature type="region of interest" description="Disordered" evidence="15">
    <location>
        <begin position="37"/>
        <end position="65"/>
    </location>
</feature>
<evidence type="ECO:0000256" key="9">
    <source>
        <dbReference type="ARBA" id="ARBA00023065"/>
    </source>
</evidence>
<feature type="domain" description="Polysaccharide export protein N-terminal" evidence="18">
    <location>
        <begin position="120"/>
        <end position="184"/>
    </location>
</feature>
<feature type="compositionally biased region" description="Polar residues" evidence="15">
    <location>
        <begin position="50"/>
        <end position="65"/>
    </location>
</feature>
<evidence type="ECO:0000256" key="3">
    <source>
        <dbReference type="ARBA" id="ARBA00022448"/>
    </source>
</evidence>
<evidence type="ECO:0000256" key="6">
    <source>
        <dbReference type="ARBA" id="ARBA00022692"/>
    </source>
</evidence>
<evidence type="ECO:0000256" key="10">
    <source>
        <dbReference type="ARBA" id="ARBA00023114"/>
    </source>
</evidence>
<keyword evidence="5" id="KW-0762">Sugar transport</keyword>
<evidence type="ECO:0000256" key="16">
    <source>
        <dbReference type="SAM" id="Phobius"/>
    </source>
</evidence>
<dbReference type="GO" id="GO:0015159">
    <property type="term" value="F:polysaccharide transmembrane transporter activity"/>
    <property type="evidence" value="ECO:0007669"/>
    <property type="project" value="InterPro"/>
</dbReference>
<dbReference type="GO" id="GO:0046930">
    <property type="term" value="C:pore complex"/>
    <property type="evidence" value="ECO:0007669"/>
    <property type="project" value="UniProtKB-KW"/>
</dbReference>
<keyword evidence="22" id="KW-1185">Reference proteome</keyword>
<feature type="compositionally biased region" description="Low complexity" evidence="15">
    <location>
        <begin position="37"/>
        <end position="49"/>
    </location>
</feature>
<name>A0A4Q1C2C7_9BACT</name>
<comment type="caution">
    <text evidence="21">The sequence shown here is derived from an EMBL/GenBank/DDBJ whole genome shotgun (WGS) entry which is preliminary data.</text>
</comment>
<evidence type="ECO:0000256" key="2">
    <source>
        <dbReference type="ARBA" id="ARBA00009450"/>
    </source>
</evidence>
<evidence type="ECO:0000256" key="15">
    <source>
        <dbReference type="SAM" id="MobiDB-lite"/>
    </source>
</evidence>
<feature type="transmembrane region" description="Helical" evidence="16">
    <location>
        <begin position="866"/>
        <end position="887"/>
    </location>
</feature>
<evidence type="ECO:0000259" key="19">
    <source>
        <dbReference type="Pfam" id="PF10531"/>
    </source>
</evidence>
<comment type="similarity">
    <text evidence="2">Belongs to the BexD/CtrA/VexA family.</text>
</comment>
<dbReference type="InterPro" id="IPR054765">
    <property type="entry name" value="SLBB_dom"/>
</dbReference>
<dbReference type="Pfam" id="PF02563">
    <property type="entry name" value="Poly_export"/>
    <property type="match status" value="1"/>
</dbReference>
<evidence type="ECO:0000256" key="8">
    <source>
        <dbReference type="ARBA" id="ARBA00023047"/>
    </source>
</evidence>
<evidence type="ECO:0000256" key="7">
    <source>
        <dbReference type="ARBA" id="ARBA00022729"/>
    </source>
</evidence>
<feature type="domain" description="Soluble ligand binding" evidence="19">
    <location>
        <begin position="576"/>
        <end position="608"/>
    </location>
</feature>
<keyword evidence="9" id="KW-0406">Ion transport</keyword>
<evidence type="ECO:0000259" key="20">
    <source>
        <dbReference type="Pfam" id="PF22461"/>
    </source>
</evidence>
<evidence type="ECO:0000259" key="18">
    <source>
        <dbReference type="Pfam" id="PF02563"/>
    </source>
</evidence>
<dbReference type="InterPro" id="IPR049712">
    <property type="entry name" value="Poly_export"/>
</dbReference>
<dbReference type="InterPro" id="IPR003715">
    <property type="entry name" value="Poly_export_N"/>
</dbReference>
<evidence type="ECO:0000256" key="12">
    <source>
        <dbReference type="ARBA" id="ARBA00023139"/>
    </source>
</evidence>
<evidence type="ECO:0000313" key="22">
    <source>
        <dbReference type="Proteomes" id="UP000289455"/>
    </source>
</evidence>
<keyword evidence="16" id="KW-1133">Transmembrane helix</keyword>
<keyword evidence="6 16" id="KW-0812">Transmembrane</keyword>
<evidence type="ECO:0000256" key="13">
    <source>
        <dbReference type="ARBA" id="ARBA00023237"/>
    </source>
</evidence>
<sequence length="892" mass="99512">MNKKFSFVLMTVLLLSTKILGQTIPLGVQGQLLDRMNNTNQSNSLNRNQPQNQINVGRRTITSTPKQKQNYDSLIDLRKKGLGDIAEVDTAILNLRKRIFGYTIFNNKTGTFEPNLKIATPKSYVLGPDDELIVDINGYSEDHYNLTVSPDGYVKINRVGNVYVAGLTIEEARARIISRLSQIFVGLKKEGSGPSSTNLYASISLGNIRTVNVTVQGEVIFPGTYSVPSLARVMNVLYLAGGPNENGTFREIQLIRNKKVIATIDLYDFLTAGIQKNDVNIHDQDIIKVGVYKNRIEVKGKVKRPALFEVLGHENLTKVIHDFAGGFTEDAFKELVKITRYTNRERKLIDLNTALFDSFTPQMGDVIQVESVNQERFENKISILGEVFRPGQFALESSPTLLKLIDRAGGLKENAFLDRVLIQRINPDLSQTNLSVNLKDILNHKSADISLRREDAVNIFSILDLREGYTVTIHGEINLKKDSKKDKDLEAGVGSTTGKLEVGSSRLNNAQDLNTLNASNNLGNNNNPNNLGNSNNILNNQEEDNIQIESEISEDLKSNETSNQLINRQLKLTLPFVEKMTVEDLILQAGGLRESAATGVVEIVRRKKNLADNTQINSQIAEIIRFSISKKLQLDETASTFELEPYDEVFIRSSPNYELQQFITIKGQVIYPGVYGLEKKDERLSEVIHRAGGLNKQAYPRGARLIRKIQLTEFEKNRKIEQLNEIQDNFNGISSQRDQTIVTKTKETIGIDLVKALNNPGGEDDLYVLEGDIIDIPKEPQTVKVSGEVLYPNSVKYIDGKSFYDFISEAGGFTSSSARKRAYVLYSNGSVKRTKSFLFMRFHPKIEQGAEIIVPKKSKVATGQQIVSIVSIFTGTLTSLIGIITLIKATSN</sequence>
<evidence type="ECO:0000256" key="17">
    <source>
        <dbReference type="SAM" id="SignalP"/>
    </source>
</evidence>
<accession>A0A4Q1C2C7</accession>
<dbReference type="EMBL" id="SDHY01000001">
    <property type="protein sequence ID" value="RXK52255.1"/>
    <property type="molecule type" value="Genomic_DNA"/>
</dbReference>
<evidence type="ECO:0000256" key="5">
    <source>
        <dbReference type="ARBA" id="ARBA00022597"/>
    </source>
</evidence>
<feature type="domain" description="Soluble ligand binding" evidence="19">
    <location>
        <begin position="213"/>
        <end position="256"/>
    </location>
</feature>
<keyword evidence="10" id="KW-0626">Porin</keyword>
<keyword evidence="7 17" id="KW-0732">Signal</keyword>
<evidence type="ECO:0000313" key="21">
    <source>
        <dbReference type="EMBL" id="RXK52255.1"/>
    </source>
</evidence>
<dbReference type="Gene3D" id="3.30.1950.10">
    <property type="entry name" value="wza like domain"/>
    <property type="match status" value="1"/>
</dbReference>
<evidence type="ECO:0000256" key="14">
    <source>
        <dbReference type="ARBA" id="ARBA00023288"/>
    </source>
</evidence>
<keyword evidence="11 16" id="KW-0472">Membrane</keyword>
<evidence type="ECO:0000256" key="4">
    <source>
        <dbReference type="ARBA" id="ARBA00022452"/>
    </source>
</evidence>
<keyword evidence="3" id="KW-0813">Transport</keyword>
<feature type="signal peptide" evidence="17">
    <location>
        <begin position="1"/>
        <end position="21"/>
    </location>
</feature>
<protein>
    <recommendedName>
        <fullName evidence="23">Capsule biosynthesis protein</fullName>
    </recommendedName>
</protein>
<dbReference type="GO" id="GO:0006811">
    <property type="term" value="P:monoatomic ion transport"/>
    <property type="evidence" value="ECO:0007669"/>
    <property type="project" value="UniProtKB-KW"/>
</dbReference>
<dbReference type="GO" id="GO:0015288">
    <property type="term" value="F:porin activity"/>
    <property type="evidence" value="ECO:0007669"/>
    <property type="project" value="UniProtKB-KW"/>
</dbReference>
<comment type="subcellular location">
    <subcellularLocation>
        <location evidence="1">Cell outer membrane</location>
        <topology evidence="1">Multi-pass membrane protein</topology>
    </subcellularLocation>
</comment>
<dbReference type="Pfam" id="PF10531">
    <property type="entry name" value="SLBB"/>
    <property type="match status" value="5"/>
</dbReference>
<feature type="domain" description="SLBB" evidence="20">
    <location>
        <begin position="380"/>
        <end position="459"/>
    </location>
</feature>